<feature type="non-terminal residue" evidence="2">
    <location>
        <position position="1"/>
    </location>
</feature>
<keyword evidence="3" id="KW-1185">Reference proteome</keyword>
<accession>A0A2P5E219</accession>
<protein>
    <submittedName>
        <fullName evidence="2">Uncharacterized protein</fullName>
    </submittedName>
</protein>
<keyword evidence="1" id="KW-0812">Transmembrane</keyword>
<name>A0A2P5E219_TREOI</name>
<keyword evidence="1" id="KW-1133">Transmembrane helix</keyword>
<dbReference type="InParanoid" id="A0A2P5E219"/>
<organism evidence="2 3">
    <name type="scientific">Trema orientale</name>
    <name type="common">Charcoal tree</name>
    <name type="synonym">Celtis orientalis</name>
    <dbReference type="NCBI Taxonomy" id="63057"/>
    <lineage>
        <taxon>Eukaryota</taxon>
        <taxon>Viridiplantae</taxon>
        <taxon>Streptophyta</taxon>
        <taxon>Embryophyta</taxon>
        <taxon>Tracheophyta</taxon>
        <taxon>Spermatophyta</taxon>
        <taxon>Magnoliopsida</taxon>
        <taxon>eudicotyledons</taxon>
        <taxon>Gunneridae</taxon>
        <taxon>Pentapetalae</taxon>
        <taxon>rosids</taxon>
        <taxon>fabids</taxon>
        <taxon>Rosales</taxon>
        <taxon>Cannabaceae</taxon>
        <taxon>Trema</taxon>
    </lineage>
</organism>
<dbReference type="Proteomes" id="UP000237000">
    <property type="component" value="Unassembled WGS sequence"/>
</dbReference>
<comment type="caution">
    <text evidence="2">The sequence shown here is derived from an EMBL/GenBank/DDBJ whole genome shotgun (WGS) entry which is preliminary data.</text>
</comment>
<keyword evidence="1" id="KW-0472">Membrane</keyword>
<sequence>GAVVPYAWHRSATILPRIGLWAQFEHCGAIFFSTAVVTISPKNFLASFFYIFPKQKPWNSPKINLFDINNK</sequence>
<feature type="transmembrane region" description="Helical" evidence="1">
    <location>
        <begin position="29"/>
        <end position="52"/>
    </location>
</feature>
<evidence type="ECO:0000313" key="2">
    <source>
        <dbReference type="EMBL" id="PON79557.1"/>
    </source>
</evidence>
<dbReference type="AlphaFoldDB" id="A0A2P5E219"/>
<dbReference type="EMBL" id="JXTC01000235">
    <property type="protein sequence ID" value="PON79557.1"/>
    <property type="molecule type" value="Genomic_DNA"/>
</dbReference>
<evidence type="ECO:0000313" key="3">
    <source>
        <dbReference type="Proteomes" id="UP000237000"/>
    </source>
</evidence>
<proteinExistence type="predicted"/>
<gene>
    <name evidence="2" type="ORF">TorRG33x02_235660</name>
</gene>
<reference evidence="3" key="1">
    <citation type="submission" date="2016-06" db="EMBL/GenBank/DDBJ databases">
        <title>Parallel loss of symbiosis genes in relatives of nitrogen-fixing non-legume Parasponia.</title>
        <authorList>
            <person name="Van Velzen R."/>
            <person name="Holmer R."/>
            <person name="Bu F."/>
            <person name="Rutten L."/>
            <person name="Van Zeijl A."/>
            <person name="Liu W."/>
            <person name="Santuari L."/>
            <person name="Cao Q."/>
            <person name="Sharma T."/>
            <person name="Shen D."/>
            <person name="Roswanjaya Y."/>
            <person name="Wardhani T."/>
            <person name="Kalhor M.S."/>
            <person name="Jansen J."/>
            <person name="Van den Hoogen J."/>
            <person name="Gungor B."/>
            <person name="Hartog M."/>
            <person name="Hontelez J."/>
            <person name="Verver J."/>
            <person name="Yang W.-C."/>
            <person name="Schijlen E."/>
            <person name="Repin R."/>
            <person name="Schilthuizen M."/>
            <person name="Schranz E."/>
            <person name="Heidstra R."/>
            <person name="Miyata K."/>
            <person name="Fedorova E."/>
            <person name="Kohlen W."/>
            <person name="Bisseling T."/>
            <person name="Smit S."/>
            <person name="Geurts R."/>
        </authorList>
    </citation>
    <scope>NUCLEOTIDE SEQUENCE [LARGE SCALE GENOMIC DNA]</scope>
    <source>
        <strain evidence="3">cv. RG33-2</strain>
    </source>
</reference>
<evidence type="ECO:0000256" key="1">
    <source>
        <dbReference type="SAM" id="Phobius"/>
    </source>
</evidence>